<sequence>MEEGEHRSRIRVGDAEGNANLTMVRFVDFDCAELFFSIEDIEKAMLAGGCQVSRHRIPW</sequence>
<proteinExistence type="predicted"/>
<dbReference type="AlphaFoldDB" id="A0A450WFP7"/>
<name>A0A450WFP7_9GAMM</name>
<evidence type="ECO:0000313" key="1">
    <source>
        <dbReference type="EMBL" id="VFK15832.1"/>
    </source>
</evidence>
<protein>
    <submittedName>
        <fullName evidence="1">Uncharacterized protein</fullName>
    </submittedName>
</protein>
<gene>
    <name evidence="1" type="ORF">BECKLFY1418C_GA0070996_101822</name>
</gene>
<organism evidence="1">
    <name type="scientific">Candidatus Kentrum sp. LFY</name>
    <dbReference type="NCBI Taxonomy" id="2126342"/>
    <lineage>
        <taxon>Bacteria</taxon>
        <taxon>Pseudomonadati</taxon>
        <taxon>Pseudomonadota</taxon>
        <taxon>Gammaproteobacteria</taxon>
        <taxon>Candidatus Kentrum</taxon>
    </lineage>
</organism>
<accession>A0A450WFP7</accession>
<dbReference type="EMBL" id="CAADFN010000018">
    <property type="protein sequence ID" value="VFK15832.1"/>
    <property type="molecule type" value="Genomic_DNA"/>
</dbReference>
<reference evidence="1" key="1">
    <citation type="submission" date="2019-02" db="EMBL/GenBank/DDBJ databases">
        <authorList>
            <person name="Gruber-Vodicka R. H."/>
            <person name="Seah K. B. B."/>
        </authorList>
    </citation>
    <scope>NUCLEOTIDE SEQUENCE</scope>
    <source>
        <strain evidence="1">BECK_BY7</strain>
    </source>
</reference>